<keyword evidence="4" id="KW-0067">ATP-binding</keyword>
<keyword evidence="4" id="KW-0347">Helicase</keyword>
<keyword evidence="1" id="KW-1133">Transmembrane helix</keyword>
<sequence>VQSTFSTYFYLCFVHSLVQFALFPFEKLLLPNFTVTIFLPSSLGIVRFFFEDELNFLIFPELELKSKLCKLCRALVKFTSVLLQAVTSVLLHPPPSIVT</sequence>
<dbReference type="AlphaFoldDB" id="A0A0A9YP39"/>
<keyword evidence="1" id="KW-0472">Membrane</keyword>
<evidence type="ECO:0000313" key="3">
    <source>
        <dbReference type="EMBL" id="JAG34804.1"/>
    </source>
</evidence>
<evidence type="ECO:0000313" key="4">
    <source>
        <dbReference type="EMBL" id="JAG34807.1"/>
    </source>
</evidence>
<dbReference type="GO" id="GO:0004386">
    <property type="term" value="F:helicase activity"/>
    <property type="evidence" value="ECO:0007669"/>
    <property type="project" value="UniProtKB-KW"/>
</dbReference>
<proteinExistence type="predicted"/>
<dbReference type="EMBL" id="GBHO01008797">
    <property type="protein sequence ID" value="JAG34807.1"/>
    <property type="molecule type" value="Transcribed_RNA"/>
</dbReference>
<reference evidence="4" key="1">
    <citation type="journal article" date="2014" name="PLoS ONE">
        <title>Transcriptome-Based Identification of ABC Transporters in the Western Tarnished Plant Bug Lygus hesperus.</title>
        <authorList>
            <person name="Hull J.J."/>
            <person name="Chaney K."/>
            <person name="Geib S.M."/>
            <person name="Fabrick J.A."/>
            <person name="Brent C.S."/>
            <person name="Walsh D."/>
            <person name="Lavine L.C."/>
        </authorList>
    </citation>
    <scope>NUCLEOTIDE SEQUENCE</scope>
</reference>
<feature type="transmembrane region" description="Helical" evidence="1">
    <location>
        <begin position="29"/>
        <end position="50"/>
    </location>
</feature>
<organism evidence="4">
    <name type="scientific">Lygus hesperus</name>
    <name type="common">Western plant bug</name>
    <dbReference type="NCBI Taxonomy" id="30085"/>
    <lineage>
        <taxon>Eukaryota</taxon>
        <taxon>Metazoa</taxon>
        <taxon>Ecdysozoa</taxon>
        <taxon>Arthropoda</taxon>
        <taxon>Hexapoda</taxon>
        <taxon>Insecta</taxon>
        <taxon>Pterygota</taxon>
        <taxon>Neoptera</taxon>
        <taxon>Paraneoptera</taxon>
        <taxon>Hemiptera</taxon>
        <taxon>Heteroptera</taxon>
        <taxon>Panheteroptera</taxon>
        <taxon>Cimicomorpha</taxon>
        <taxon>Miridae</taxon>
        <taxon>Mirini</taxon>
        <taxon>Lygus</taxon>
    </lineage>
</organism>
<reference evidence="4" key="2">
    <citation type="submission" date="2014-07" db="EMBL/GenBank/DDBJ databases">
        <authorList>
            <person name="Hull J."/>
        </authorList>
    </citation>
    <scope>NUCLEOTIDE SEQUENCE</scope>
</reference>
<feature type="transmembrane region" description="Helical" evidence="1">
    <location>
        <begin position="7"/>
        <end position="23"/>
    </location>
</feature>
<name>A0A0A9YP39_LYGHE</name>
<dbReference type="EMBL" id="GBHO01034012">
    <property type="protein sequence ID" value="JAG09592.1"/>
    <property type="molecule type" value="Transcribed_RNA"/>
</dbReference>
<evidence type="ECO:0000313" key="2">
    <source>
        <dbReference type="EMBL" id="JAG09592.1"/>
    </source>
</evidence>
<protein>
    <submittedName>
        <fullName evidence="4">Holliday junction ATP-dependent DNA helicase RuvB</fullName>
    </submittedName>
</protein>
<gene>
    <name evidence="4" type="primary">ruvB_1</name>
    <name evidence="3" type="synonym">ruvB_10</name>
    <name evidence="2" type="synonym">ruvB_9</name>
    <name evidence="4" type="ORF">CM83_54166</name>
    <name evidence="3" type="ORF">CM83_54171</name>
    <name evidence="2" type="ORF">CM83_54175</name>
</gene>
<accession>A0A0A9YP39</accession>
<keyword evidence="4" id="KW-0547">Nucleotide-binding</keyword>
<evidence type="ECO:0000256" key="1">
    <source>
        <dbReference type="SAM" id="Phobius"/>
    </source>
</evidence>
<feature type="non-terminal residue" evidence="4">
    <location>
        <position position="1"/>
    </location>
</feature>
<keyword evidence="1" id="KW-0812">Transmembrane</keyword>
<keyword evidence="4" id="KW-0378">Hydrolase</keyword>
<dbReference type="EMBL" id="GBHO01008800">
    <property type="protein sequence ID" value="JAG34804.1"/>
    <property type="molecule type" value="Transcribed_RNA"/>
</dbReference>